<dbReference type="Proteomes" id="UP000215896">
    <property type="component" value="Unassembled WGS sequence"/>
</dbReference>
<evidence type="ECO:0000313" key="1">
    <source>
        <dbReference type="EMBL" id="OYO13235.1"/>
    </source>
</evidence>
<protein>
    <recommendedName>
        <fullName evidence="3">DinB family protein</fullName>
    </recommendedName>
</protein>
<reference evidence="1 2" key="1">
    <citation type="submission" date="2017-07" db="EMBL/GenBank/DDBJ databases">
        <title>Draft whole genome sequences of clinical Proprionibacteriaceae strains.</title>
        <authorList>
            <person name="Bernier A.-M."/>
            <person name="Bernard K."/>
            <person name="Domingo M.-C."/>
        </authorList>
    </citation>
    <scope>NUCLEOTIDE SEQUENCE [LARGE SCALE GENOMIC DNA]</scope>
    <source>
        <strain evidence="1 2">NML 030167</strain>
    </source>
</reference>
<dbReference type="InterPro" id="IPR007061">
    <property type="entry name" value="MST-like"/>
</dbReference>
<evidence type="ECO:0000313" key="2">
    <source>
        <dbReference type="Proteomes" id="UP000215896"/>
    </source>
</evidence>
<proteinExistence type="predicted"/>
<dbReference type="InterPro" id="IPR034660">
    <property type="entry name" value="DinB/YfiT-like"/>
</dbReference>
<dbReference type="Gene3D" id="1.20.120.450">
    <property type="entry name" value="dinb family like domain"/>
    <property type="match status" value="1"/>
</dbReference>
<accession>A0A4R6LRB0</accession>
<dbReference type="OrthoDB" id="4548523at2"/>
<keyword evidence="2" id="KW-1185">Reference proteome</keyword>
<name>A0A255GBM1_9ACTN</name>
<dbReference type="RefSeq" id="WP_094405504.1">
    <property type="nucleotide sequence ID" value="NZ_NMVO01000013.1"/>
</dbReference>
<gene>
    <name evidence="1" type="ORF">CGZ94_09520</name>
</gene>
<dbReference type="Pfam" id="PF04978">
    <property type="entry name" value="MST"/>
    <property type="match status" value="1"/>
</dbReference>
<sequence length="185" mass="20281">MTDPTALDAERRMLLQTLADRRRFLIGTAEGLTDDQARQAATVSDLTIGGIIKHVAATERSWIDFVLDGPDPSVDFMAMEKIDWNDPSTIPAWVLERQDEFTLRADQTLSEILAGYAEVAARTEQVVTELADLGVSHQLPAAPWDPEPGQRSAREVLAHLIGETAQHAGHADIIREAIDGKKSMA</sequence>
<dbReference type="SUPFAM" id="SSF109854">
    <property type="entry name" value="DinB/YfiT-like putative metalloenzymes"/>
    <property type="match status" value="1"/>
</dbReference>
<dbReference type="EMBL" id="NMVO01000013">
    <property type="protein sequence ID" value="OYO13235.1"/>
    <property type="molecule type" value="Genomic_DNA"/>
</dbReference>
<accession>A0A255GBM1</accession>
<organism evidence="1 2">
    <name type="scientific">Enemella evansiae</name>
    <dbReference type="NCBI Taxonomy" id="2016499"/>
    <lineage>
        <taxon>Bacteria</taxon>
        <taxon>Bacillati</taxon>
        <taxon>Actinomycetota</taxon>
        <taxon>Actinomycetes</taxon>
        <taxon>Propionibacteriales</taxon>
        <taxon>Propionibacteriaceae</taxon>
        <taxon>Enemella</taxon>
    </lineage>
</organism>
<comment type="caution">
    <text evidence="1">The sequence shown here is derived from an EMBL/GenBank/DDBJ whole genome shotgun (WGS) entry which is preliminary data.</text>
</comment>
<dbReference type="AlphaFoldDB" id="A0A255GBM1"/>
<evidence type="ECO:0008006" key="3">
    <source>
        <dbReference type="Google" id="ProtNLM"/>
    </source>
</evidence>